<feature type="signal peptide" evidence="1">
    <location>
        <begin position="1"/>
        <end position="23"/>
    </location>
</feature>
<protein>
    <submittedName>
        <fullName evidence="2">Uncharacterized protein</fullName>
    </submittedName>
</protein>
<name>A0A4Q6XXC4_9SPHN</name>
<gene>
    <name evidence="2" type="ORF">EWE75_19275</name>
</gene>
<dbReference type="EMBL" id="SGIS01000037">
    <property type="protein sequence ID" value="RZF61146.1"/>
    <property type="molecule type" value="Genomic_DNA"/>
</dbReference>
<proteinExistence type="predicted"/>
<keyword evidence="1" id="KW-0732">Signal</keyword>
<dbReference type="Proteomes" id="UP000292085">
    <property type="component" value="Unassembled WGS sequence"/>
</dbReference>
<dbReference type="RefSeq" id="WP_130159736.1">
    <property type="nucleotide sequence ID" value="NZ_SGIS01000037.1"/>
</dbReference>
<sequence length="83" mass="9097">MKMRPALGVIAALCTLLPTAAYSDDSSDLRQSILQGCELAAWQFAVRIEKGGAITTQISPTIPDEKKTCVRKLLEDYRRNGLS</sequence>
<dbReference type="OrthoDB" id="7573326at2"/>
<evidence type="ECO:0000313" key="3">
    <source>
        <dbReference type="Proteomes" id="UP000292085"/>
    </source>
</evidence>
<organism evidence="2 3">
    <name type="scientific">Sphingomonas populi</name>
    <dbReference type="NCBI Taxonomy" id="2484750"/>
    <lineage>
        <taxon>Bacteria</taxon>
        <taxon>Pseudomonadati</taxon>
        <taxon>Pseudomonadota</taxon>
        <taxon>Alphaproteobacteria</taxon>
        <taxon>Sphingomonadales</taxon>
        <taxon>Sphingomonadaceae</taxon>
        <taxon>Sphingomonas</taxon>
    </lineage>
</organism>
<evidence type="ECO:0000256" key="1">
    <source>
        <dbReference type="SAM" id="SignalP"/>
    </source>
</evidence>
<reference evidence="2 3" key="1">
    <citation type="submission" date="2019-02" db="EMBL/GenBank/DDBJ databases">
        <authorList>
            <person name="Li Y."/>
        </authorList>
    </citation>
    <scope>NUCLEOTIDE SEQUENCE [LARGE SCALE GENOMIC DNA]</scope>
    <source>
        <strain evidence="2 3">3-7</strain>
    </source>
</reference>
<accession>A0A4Q6XXC4</accession>
<dbReference type="AlphaFoldDB" id="A0A4Q6XXC4"/>
<feature type="chain" id="PRO_5020471518" evidence="1">
    <location>
        <begin position="24"/>
        <end position="83"/>
    </location>
</feature>
<comment type="caution">
    <text evidence="2">The sequence shown here is derived from an EMBL/GenBank/DDBJ whole genome shotgun (WGS) entry which is preliminary data.</text>
</comment>
<keyword evidence="3" id="KW-1185">Reference proteome</keyword>
<evidence type="ECO:0000313" key="2">
    <source>
        <dbReference type="EMBL" id="RZF61146.1"/>
    </source>
</evidence>